<evidence type="ECO:0000256" key="1">
    <source>
        <dbReference type="SAM" id="MobiDB-lite"/>
    </source>
</evidence>
<organism evidence="2">
    <name type="scientific">Pinguiococcus pyrenoidosus</name>
    <dbReference type="NCBI Taxonomy" id="172671"/>
    <lineage>
        <taxon>Eukaryota</taxon>
        <taxon>Sar</taxon>
        <taxon>Stramenopiles</taxon>
        <taxon>Ochrophyta</taxon>
        <taxon>Pinguiophyceae</taxon>
        <taxon>Pinguiochrysidales</taxon>
        <taxon>Pinguiochrysidaceae</taxon>
        <taxon>Pinguiococcus</taxon>
    </lineage>
</organism>
<feature type="compositionally biased region" description="Basic and acidic residues" evidence="1">
    <location>
        <begin position="611"/>
        <end position="623"/>
    </location>
</feature>
<dbReference type="AlphaFoldDB" id="A0A7R9Y822"/>
<dbReference type="EMBL" id="HBEA01001914">
    <property type="protein sequence ID" value="CAD8251925.1"/>
    <property type="molecule type" value="Transcribed_RNA"/>
</dbReference>
<gene>
    <name evidence="2" type="ORF">PPYR1160_LOCUS1417</name>
</gene>
<sequence length="651" mass="71384">MALSRDDFAAQMTAELKKMRSGSAWDLGQGRAGSSYSSSSSSMGPFITTRRSQSSWNVYRALWFDLPDVADVSGLADALMALFSGSPSFARRASDGARDSEDLDIQFCVSERLLDGVCHLLGRSEAPPQGLSRLAAAIFVKFLLFMLRAGSLDTLRCVLRGLGGDREAAARNRAGPEGTVVDDDEEEVLPGFMFAFDANYRQNSVDDLRVKAAGMIRRMSYGLLSGLTREEWEQLQLERDVVGILDLLRRSNVDSNAAGVLLDGRQGAEEKLADLLSEWPRFLYILRDRCLEHPRTVDGLLRVFDDLMVCPESARTSRGRSGREPSFEECVVLMTTATLVHNEQVRAHVEAVTKLRALCVRCFPLVAEVAASCVRLLSDGQNPETELASLDDRSGTQQVMVSKIRTILSLVKFTVRDSCANLPDRLQAHLLQSGVFAKMLEVSSCLSAPADSPSSYHLARQESASLLLAMVLRSSKLEGFARGYLTGGLASLVNSQFSPSSYLFCSTMLLSIEAGNGPESMVSPDMEPSWKALEELEGTLRGEGRPHGRRSTWTLQELHVLVGDLDRIWALLGSKNVDLQARLRQTFSAFDEKVFVGSADAEAGNSPDGSVTKDRDEHGTDDLSTDSRVHAIRLFCKKIGLQSQQFASKID</sequence>
<proteinExistence type="predicted"/>
<evidence type="ECO:0000313" key="2">
    <source>
        <dbReference type="EMBL" id="CAD8251925.1"/>
    </source>
</evidence>
<protein>
    <submittedName>
        <fullName evidence="2">Uncharacterized protein</fullName>
    </submittedName>
</protein>
<name>A0A7R9Y822_9STRA</name>
<feature type="region of interest" description="Disordered" evidence="1">
    <location>
        <begin position="600"/>
        <end position="623"/>
    </location>
</feature>
<accession>A0A7R9Y822</accession>
<reference evidence="2" key="1">
    <citation type="submission" date="2021-01" db="EMBL/GenBank/DDBJ databases">
        <authorList>
            <person name="Corre E."/>
            <person name="Pelletier E."/>
            <person name="Niang G."/>
            <person name="Scheremetjew M."/>
            <person name="Finn R."/>
            <person name="Kale V."/>
            <person name="Holt S."/>
            <person name="Cochrane G."/>
            <person name="Meng A."/>
            <person name="Brown T."/>
            <person name="Cohen L."/>
        </authorList>
    </citation>
    <scope>NUCLEOTIDE SEQUENCE</scope>
    <source>
        <strain evidence="2">CCMP2078</strain>
    </source>
</reference>